<dbReference type="Pfam" id="PF12092">
    <property type="entry name" value="DUF3568"/>
    <property type="match status" value="1"/>
</dbReference>
<organism evidence="2 3">
    <name type="scientific">Pseudodesulfovibrio aespoeensis (strain ATCC 700646 / DSM 10631 / Aspo-2)</name>
    <name type="common">Desulfovibrio aespoeensis</name>
    <dbReference type="NCBI Taxonomy" id="643562"/>
    <lineage>
        <taxon>Bacteria</taxon>
        <taxon>Pseudomonadati</taxon>
        <taxon>Thermodesulfobacteriota</taxon>
        <taxon>Desulfovibrionia</taxon>
        <taxon>Desulfovibrionales</taxon>
        <taxon>Desulfovibrionaceae</taxon>
    </lineage>
</organism>
<evidence type="ECO:0008006" key="4">
    <source>
        <dbReference type="Google" id="ProtNLM"/>
    </source>
</evidence>
<reference evidence="3" key="1">
    <citation type="submission" date="2010-12" db="EMBL/GenBank/DDBJ databases">
        <title>Complete sequence of Desulfovibrio aespoeensis Aspo-2.</title>
        <authorList>
            <consortium name="US DOE Joint Genome Institute"/>
            <person name="Lucas S."/>
            <person name="Copeland A."/>
            <person name="Lapidus A."/>
            <person name="Cheng J.-F."/>
            <person name="Goodwin L."/>
            <person name="Pitluck S."/>
            <person name="Chertkov O."/>
            <person name="Misra M."/>
            <person name="Detter J.C."/>
            <person name="Han C."/>
            <person name="Tapia R."/>
            <person name="Land M."/>
            <person name="Hauser L."/>
            <person name="Kyrpides N."/>
            <person name="Ivanova N."/>
            <person name="Ovchinnikova G."/>
            <person name="Pedersen K."/>
            <person name="Jagevall S."/>
            <person name="Hazen T."/>
            <person name="Woyke T."/>
        </authorList>
    </citation>
    <scope>NUCLEOTIDE SEQUENCE [LARGE SCALE GENOMIC DNA]</scope>
    <source>
        <strain evidence="3">ATCC 700646 / DSM 10631 / Aspo-2</strain>
    </source>
</reference>
<dbReference type="InterPro" id="IPR021952">
    <property type="entry name" value="Flpp3-like"/>
</dbReference>
<keyword evidence="3" id="KW-1185">Reference proteome</keyword>
<proteinExistence type="predicted"/>
<sequence precursor="true">MKTITRATAAMILSAMLLCSAGCGAILLGGAAAAGTYVYLDGQAKNTYKASLQKSIAASIAACKELSIPVTSESKDGSSAKIVGKLSGDTVYITMKLVGDNLTEISVRVGLFGNESASRRIHATIARRL</sequence>
<protein>
    <recommendedName>
        <fullName evidence="4">DUF3568 family protein</fullName>
    </recommendedName>
</protein>
<evidence type="ECO:0000313" key="3">
    <source>
        <dbReference type="Proteomes" id="UP000002191"/>
    </source>
</evidence>
<dbReference type="RefSeq" id="WP_013516184.1">
    <property type="nucleotide sequence ID" value="NC_014844.1"/>
</dbReference>
<dbReference type="STRING" id="643562.Daes_3301"/>
<feature type="signal peptide" evidence="1">
    <location>
        <begin position="1"/>
        <end position="21"/>
    </location>
</feature>
<gene>
    <name evidence="2" type="ordered locus">Daes_3301</name>
</gene>
<name>E6VSE6_PSEA9</name>
<dbReference type="AlphaFoldDB" id="E6VSE6"/>
<dbReference type="HOGENOM" id="CLU_153754_0_0_7"/>
<evidence type="ECO:0000256" key="1">
    <source>
        <dbReference type="SAM" id="SignalP"/>
    </source>
</evidence>
<accession>E6VSE6</accession>
<feature type="chain" id="PRO_5003214014" description="DUF3568 family protein" evidence="1">
    <location>
        <begin position="22"/>
        <end position="129"/>
    </location>
</feature>
<evidence type="ECO:0000313" key="2">
    <source>
        <dbReference type="EMBL" id="ADU64289.1"/>
    </source>
</evidence>
<dbReference type="Proteomes" id="UP000002191">
    <property type="component" value="Chromosome"/>
</dbReference>
<reference evidence="2 3" key="2">
    <citation type="journal article" date="2014" name="Genome Announc.">
        <title>Complete Genome Sequence of the Subsurface, Mesophilic Sulfate-Reducing Bacterium Desulfovibrio aespoeensis Aspo-2.</title>
        <authorList>
            <person name="Pedersen K."/>
            <person name="Bengtsson A."/>
            <person name="Edlund J."/>
            <person name="Rabe L."/>
            <person name="Hazen T."/>
            <person name="Chakraborty R."/>
            <person name="Goodwin L."/>
            <person name="Shapiro N."/>
        </authorList>
    </citation>
    <scope>NUCLEOTIDE SEQUENCE [LARGE SCALE GENOMIC DNA]</scope>
    <source>
        <strain evidence="3">ATCC 700646 / DSM 10631 / Aspo-2</strain>
    </source>
</reference>
<dbReference type="EMBL" id="CP002431">
    <property type="protein sequence ID" value="ADU64289.1"/>
    <property type="molecule type" value="Genomic_DNA"/>
</dbReference>
<dbReference type="KEGG" id="das:Daes_3301"/>
<keyword evidence="1" id="KW-0732">Signal</keyword>
<dbReference type="eggNOG" id="ENOG503379K">
    <property type="taxonomic scope" value="Bacteria"/>
</dbReference>